<keyword evidence="7 8" id="KW-0472">Membrane</keyword>
<evidence type="ECO:0000256" key="6">
    <source>
        <dbReference type="ARBA" id="ARBA00022989"/>
    </source>
</evidence>
<dbReference type="GeneID" id="24865893"/>
<evidence type="ECO:0000256" key="2">
    <source>
        <dbReference type="ARBA" id="ARBA00004651"/>
    </source>
</evidence>
<protein>
    <submittedName>
        <fullName evidence="9">Digeranylgeranylglyceryl phosphate synthase</fullName>
    </submittedName>
</protein>
<comment type="cofactor">
    <cofactor evidence="1">
        <name>Mg(2+)</name>
        <dbReference type="ChEBI" id="CHEBI:18420"/>
    </cofactor>
</comment>
<evidence type="ECO:0000313" key="9">
    <source>
        <dbReference type="EMBL" id="AKB62591.1"/>
    </source>
</evidence>
<evidence type="ECO:0000313" key="10">
    <source>
        <dbReference type="Proteomes" id="UP000033116"/>
    </source>
</evidence>
<dbReference type="PANTHER" id="PTHR11048:SF28">
    <property type="entry name" value="4-HYDROXYBENZOATE POLYPRENYLTRANSFERASE, MITOCHONDRIAL"/>
    <property type="match status" value="1"/>
</dbReference>
<dbReference type="PATRIC" id="fig|1434115.4.peg.3320"/>
<name>A0A0E3LSY7_METMZ</name>
<dbReference type="GO" id="GO:0005886">
    <property type="term" value="C:plasma membrane"/>
    <property type="evidence" value="ECO:0007669"/>
    <property type="project" value="UniProtKB-SubCell"/>
</dbReference>
<reference evidence="9 10" key="1">
    <citation type="submission" date="2014-07" db="EMBL/GenBank/DDBJ databases">
        <title>Methanogenic archaea and the global carbon cycle.</title>
        <authorList>
            <person name="Henriksen J.R."/>
            <person name="Luke J."/>
            <person name="Reinhart S."/>
            <person name="Benedict M.N."/>
            <person name="Youngblut N.D."/>
            <person name="Metcalf M.E."/>
            <person name="Whitaker R.J."/>
            <person name="Metcalf W.W."/>
        </authorList>
    </citation>
    <scope>NUCLEOTIDE SEQUENCE [LARGE SCALE GENOMIC DNA]</scope>
    <source>
        <strain evidence="9 10">SarPi</strain>
    </source>
</reference>
<dbReference type="InterPro" id="IPR044878">
    <property type="entry name" value="UbiA_sf"/>
</dbReference>
<evidence type="ECO:0000256" key="3">
    <source>
        <dbReference type="ARBA" id="ARBA00005985"/>
    </source>
</evidence>
<comment type="similarity">
    <text evidence="3">Belongs to the UbiA prenyltransferase family.</text>
</comment>
<dbReference type="Gene3D" id="1.10.357.140">
    <property type="entry name" value="UbiA prenyltransferase"/>
    <property type="match status" value="1"/>
</dbReference>
<keyword evidence="6 8" id="KW-1133">Transmembrane helix</keyword>
<accession>A0A0E3LSY7</accession>
<dbReference type="InterPro" id="IPR039653">
    <property type="entry name" value="Prenyltransferase"/>
</dbReference>
<feature type="transmembrane region" description="Helical" evidence="8">
    <location>
        <begin position="177"/>
        <end position="198"/>
    </location>
</feature>
<dbReference type="Proteomes" id="UP000033116">
    <property type="component" value="Chromosome"/>
</dbReference>
<dbReference type="PANTHER" id="PTHR11048">
    <property type="entry name" value="PRENYLTRANSFERASES"/>
    <property type="match status" value="1"/>
</dbReference>
<dbReference type="HOGENOM" id="CLU_063608_0_0_2"/>
<dbReference type="NCBIfam" id="NF009511">
    <property type="entry name" value="PRK12871.1"/>
    <property type="match status" value="1"/>
</dbReference>
<evidence type="ECO:0000256" key="5">
    <source>
        <dbReference type="ARBA" id="ARBA00022692"/>
    </source>
</evidence>
<proteinExistence type="inferred from homology"/>
<feature type="transmembrane region" description="Helical" evidence="8">
    <location>
        <begin position="42"/>
        <end position="60"/>
    </location>
</feature>
<evidence type="ECO:0000256" key="1">
    <source>
        <dbReference type="ARBA" id="ARBA00001946"/>
    </source>
</evidence>
<evidence type="ECO:0000256" key="8">
    <source>
        <dbReference type="SAM" id="Phobius"/>
    </source>
</evidence>
<organism evidence="9 10">
    <name type="scientific">Methanosarcina mazei SarPi</name>
    <dbReference type="NCBI Taxonomy" id="1434115"/>
    <lineage>
        <taxon>Archaea</taxon>
        <taxon>Methanobacteriati</taxon>
        <taxon>Methanobacteriota</taxon>
        <taxon>Stenosarchaea group</taxon>
        <taxon>Methanomicrobia</taxon>
        <taxon>Methanosarcinales</taxon>
        <taxon>Methanosarcinaceae</taxon>
        <taxon>Methanosarcina</taxon>
    </lineage>
</organism>
<dbReference type="Pfam" id="PF01040">
    <property type="entry name" value="UbiA"/>
    <property type="match status" value="1"/>
</dbReference>
<dbReference type="EMBL" id="CP009511">
    <property type="protein sequence ID" value="AKB62591.1"/>
    <property type="molecule type" value="Genomic_DNA"/>
</dbReference>
<dbReference type="InterPro" id="IPR000537">
    <property type="entry name" value="UbiA_prenyltransferase"/>
</dbReference>
<gene>
    <name evidence="9" type="ORF">MSMAP_2606</name>
</gene>
<dbReference type="Gene3D" id="1.20.120.1780">
    <property type="entry name" value="UbiA prenyltransferase"/>
    <property type="match status" value="1"/>
</dbReference>
<feature type="transmembrane region" description="Helical" evidence="8">
    <location>
        <begin position="219"/>
        <end position="239"/>
    </location>
</feature>
<dbReference type="RefSeq" id="WP_048040834.1">
    <property type="nucleotide sequence ID" value="NZ_CP009511.1"/>
</dbReference>
<dbReference type="AlphaFoldDB" id="A0A0E3LSY7"/>
<evidence type="ECO:0000256" key="7">
    <source>
        <dbReference type="ARBA" id="ARBA00023136"/>
    </source>
</evidence>
<feature type="transmembrane region" description="Helical" evidence="8">
    <location>
        <begin position="277"/>
        <end position="296"/>
    </location>
</feature>
<keyword evidence="5 8" id="KW-0812">Transmembrane</keyword>
<dbReference type="GO" id="GO:0016765">
    <property type="term" value="F:transferase activity, transferring alkyl or aryl (other than methyl) groups"/>
    <property type="evidence" value="ECO:0007669"/>
    <property type="project" value="InterPro"/>
</dbReference>
<sequence length="297" mass="34079">MKETLKSYLDLTRAHFLPAWPLVFCSGLVLAFANYGGFSWELIIKAALIGLFGFEAGFVLNDYVDRNRDRLDVENTMTRYWRPFKERPIPSGRISSKNAFWLFILLAVVTSALIFTLPYPNSLYVFAIMLYSYGIEAFYQVKKRDQKLPVAQLLGRTDFTLFPAAGYLCYGQPDMTILLYMVFFYPWTMAHLGLNDFIDLENDRARGMKSIAVLYGAKGSMYWVTGFTLLHFFMSIFFLRELGNIALYGFFAGFVLLAGSNLYLWRKKSPGAGMKILPIYHSTLVIYAVSIILDFIY</sequence>
<keyword evidence="4" id="KW-0808">Transferase</keyword>
<comment type="subcellular location">
    <subcellularLocation>
        <location evidence="2">Cell membrane</location>
        <topology evidence="2">Multi-pass membrane protein</topology>
    </subcellularLocation>
</comment>
<feature type="transmembrane region" description="Helical" evidence="8">
    <location>
        <begin position="245"/>
        <end position="265"/>
    </location>
</feature>
<evidence type="ECO:0000256" key="4">
    <source>
        <dbReference type="ARBA" id="ARBA00022679"/>
    </source>
</evidence>
<feature type="transmembrane region" description="Helical" evidence="8">
    <location>
        <begin position="99"/>
        <end position="117"/>
    </location>
</feature>
<feature type="transmembrane region" description="Helical" evidence="8">
    <location>
        <begin position="16"/>
        <end position="36"/>
    </location>
</feature>